<keyword evidence="11 12" id="KW-0407">Ion channel</keyword>
<keyword evidence="3 12" id="KW-0813">Transport</keyword>
<comment type="caution">
    <text evidence="13">The sequence shown here is derived from an EMBL/GenBank/DDBJ whole genome shotgun (WGS) entry which is preliminary data.</text>
</comment>
<organism evidence="13 14">
    <name type="scientific">Artemia franciscana</name>
    <name type="common">Brine shrimp</name>
    <name type="synonym">Artemia sanfranciscana</name>
    <dbReference type="NCBI Taxonomy" id="6661"/>
    <lineage>
        <taxon>Eukaryota</taxon>
        <taxon>Metazoa</taxon>
        <taxon>Ecdysozoa</taxon>
        <taxon>Arthropoda</taxon>
        <taxon>Crustacea</taxon>
        <taxon>Branchiopoda</taxon>
        <taxon>Anostraca</taxon>
        <taxon>Artemiidae</taxon>
        <taxon>Artemia</taxon>
    </lineage>
</organism>
<dbReference type="GO" id="GO:0005921">
    <property type="term" value="C:gap junction"/>
    <property type="evidence" value="ECO:0007669"/>
    <property type="project" value="UniProtKB-SubCell"/>
</dbReference>
<keyword evidence="8 12" id="KW-1133">Transmembrane helix</keyword>
<keyword evidence="9 12" id="KW-0406">Ion transport</keyword>
<dbReference type="PROSITE" id="PS51013">
    <property type="entry name" value="PANNEXIN"/>
    <property type="match status" value="1"/>
</dbReference>
<proteinExistence type="inferred from homology"/>
<sequence length="380" mass="44526">MNIFYESLELLKKDRVTTDNFIFKLHYKFTVFFLVISAAMSGLPQLFGSAIHCTTSELDLEKSGQIGYFELYCWIHSKFILPETSVFTNHKIGVDIAYPGIGPYTTKDKAKSIKYYEFVVFFLLLQALLFYIPRYIWRMWESNRMEMLLRNLDLPIDNTDKRKTEIKLVLNHLEDYRGENKVYVSVYFICELLNCLNVLFQAYIVNVFLGYEFTTYGSHVAQFLYQDPEERLDPMARVFPKQTKCTFHAYGSSGSIQRRDIFCLLPLNNVNEKIYVFMWFWFVVLFSLSLLAVTYRLIFFFSTAVRRTSLGARARLVSDKQINIVSQKCEAGDLFLLILLAKNMDPVVFRELINNLTSRFYGSELPEIQMVSDQSFTIFD</sequence>
<dbReference type="PRINTS" id="PR01262">
    <property type="entry name" value="INNEXIN"/>
</dbReference>
<dbReference type="InterPro" id="IPR000990">
    <property type="entry name" value="Innexin"/>
</dbReference>
<protein>
    <recommendedName>
        <fullName evidence="12">Innexin</fullName>
    </recommendedName>
</protein>
<evidence type="ECO:0000256" key="2">
    <source>
        <dbReference type="ARBA" id="ARBA00004651"/>
    </source>
</evidence>
<comment type="subcellular location">
    <subcellularLocation>
        <location evidence="1">Cell junction</location>
        <location evidence="1">Gap junction</location>
    </subcellularLocation>
    <subcellularLocation>
        <location evidence="2 12">Cell membrane</location>
        <topology evidence="2 12">Multi-pass membrane protein</topology>
    </subcellularLocation>
</comment>
<evidence type="ECO:0000256" key="4">
    <source>
        <dbReference type="ARBA" id="ARBA00022475"/>
    </source>
</evidence>
<feature type="transmembrane region" description="Helical" evidence="12">
    <location>
        <begin position="274"/>
        <end position="298"/>
    </location>
</feature>
<evidence type="ECO:0000256" key="9">
    <source>
        <dbReference type="ARBA" id="ARBA00023065"/>
    </source>
</evidence>
<keyword evidence="10 12" id="KW-0472">Membrane</keyword>
<keyword evidence="4" id="KW-1003">Cell membrane</keyword>
<dbReference type="AlphaFoldDB" id="A0AA88LJ32"/>
<evidence type="ECO:0000256" key="7">
    <source>
        <dbReference type="ARBA" id="ARBA00022949"/>
    </source>
</evidence>
<dbReference type="GO" id="GO:0005243">
    <property type="term" value="F:gap junction channel activity"/>
    <property type="evidence" value="ECO:0007669"/>
    <property type="project" value="TreeGrafter"/>
</dbReference>
<keyword evidence="7" id="KW-0965">Cell junction</keyword>
<feature type="transmembrane region" description="Helical" evidence="12">
    <location>
        <begin position="21"/>
        <end position="40"/>
    </location>
</feature>
<evidence type="ECO:0000256" key="10">
    <source>
        <dbReference type="ARBA" id="ARBA00023136"/>
    </source>
</evidence>
<comment type="similarity">
    <text evidence="12">Belongs to the pannexin family.</text>
</comment>
<dbReference type="PANTHER" id="PTHR11893">
    <property type="entry name" value="INNEXIN"/>
    <property type="match status" value="1"/>
</dbReference>
<dbReference type="EMBL" id="JAVRJZ010000004">
    <property type="protein sequence ID" value="KAK2723675.1"/>
    <property type="molecule type" value="Genomic_DNA"/>
</dbReference>
<dbReference type="GO" id="GO:0007602">
    <property type="term" value="P:phototransduction"/>
    <property type="evidence" value="ECO:0007669"/>
    <property type="project" value="TreeGrafter"/>
</dbReference>
<reference evidence="13" key="1">
    <citation type="submission" date="2023-07" db="EMBL/GenBank/DDBJ databases">
        <title>Chromosome-level genome assembly of Artemia franciscana.</title>
        <authorList>
            <person name="Jo E."/>
        </authorList>
    </citation>
    <scope>NUCLEOTIDE SEQUENCE</scope>
    <source>
        <tissue evidence="13">Whole body</tissue>
    </source>
</reference>
<dbReference type="Pfam" id="PF00876">
    <property type="entry name" value="Innexin"/>
    <property type="match status" value="1"/>
</dbReference>
<evidence type="ECO:0000256" key="11">
    <source>
        <dbReference type="ARBA" id="ARBA00023303"/>
    </source>
</evidence>
<evidence type="ECO:0000256" key="6">
    <source>
        <dbReference type="ARBA" id="ARBA00022868"/>
    </source>
</evidence>
<keyword evidence="5 12" id="KW-0812">Transmembrane</keyword>
<feature type="transmembrane region" description="Helical" evidence="12">
    <location>
        <begin position="182"/>
        <end position="204"/>
    </location>
</feature>
<gene>
    <name evidence="12" type="primary">inx</name>
    <name evidence="13" type="ORF">QYM36_002123</name>
</gene>
<evidence type="ECO:0000256" key="8">
    <source>
        <dbReference type="ARBA" id="ARBA00022989"/>
    </source>
</evidence>
<dbReference type="PANTHER" id="PTHR11893:SF41">
    <property type="entry name" value="INNEXIN INX2"/>
    <property type="match status" value="1"/>
</dbReference>
<name>A0AA88LJ32_ARTSF</name>
<dbReference type="Proteomes" id="UP001187531">
    <property type="component" value="Unassembled WGS sequence"/>
</dbReference>
<comment type="function">
    <text evidence="12">Structural component of the gap junctions.</text>
</comment>
<evidence type="ECO:0000256" key="12">
    <source>
        <dbReference type="RuleBase" id="RU010713"/>
    </source>
</evidence>
<evidence type="ECO:0000313" key="13">
    <source>
        <dbReference type="EMBL" id="KAK2723675.1"/>
    </source>
</evidence>
<accession>A0AA88LJ32</accession>
<feature type="transmembrane region" description="Helical" evidence="12">
    <location>
        <begin position="115"/>
        <end position="137"/>
    </location>
</feature>
<dbReference type="GO" id="GO:0034220">
    <property type="term" value="P:monoatomic ion transmembrane transport"/>
    <property type="evidence" value="ECO:0007669"/>
    <property type="project" value="UniProtKB-KW"/>
</dbReference>
<evidence type="ECO:0000313" key="14">
    <source>
        <dbReference type="Proteomes" id="UP001187531"/>
    </source>
</evidence>
<dbReference type="GO" id="GO:0005886">
    <property type="term" value="C:plasma membrane"/>
    <property type="evidence" value="ECO:0007669"/>
    <property type="project" value="UniProtKB-SubCell"/>
</dbReference>
<evidence type="ECO:0000256" key="3">
    <source>
        <dbReference type="ARBA" id="ARBA00022448"/>
    </source>
</evidence>
<evidence type="ECO:0000256" key="1">
    <source>
        <dbReference type="ARBA" id="ARBA00004610"/>
    </source>
</evidence>
<keyword evidence="6" id="KW-0303">Gap junction</keyword>
<evidence type="ECO:0000256" key="5">
    <source>
        <dbReference type="ARBA" id="ARBA00022692"/>
    </source>
</evidence>
<keyword evidence="14" id="KW-1185">Reference proteome</keyword>